<comment type="caution">
    <text evidence="1">The sequence shown here is derived from an EMBL/GenBank/DDBJ whole genome shotgun (WGS) entry which is preliminary data.</text>
</comment>
<dbReference type="AlphaFoldDB" id="A0A367F226"/>
<evidence type="ECO:0000313" key="1">
    <source>
        <dbReference type="EMBL" id="RCG23999.1"/>
    </source>
</evidence>
<name>A0A367F226_9ACTN</name>
<sequence length="117" mass="12195">MSPVDWTVVANRISFVPIGFGRPSVDRRTARDILGRDDDGRPKAVDVTTAQLAARLSPGTRAFRELCAGSAFNRVVLCDAPADEPLAAHACGGDPARVVARSDIRAAHAGTGGTANV</sequence>
<keyword evidence="2" id="KW-1185">Reference proteome</keyword>
<reference evidence="1 2" key="1">
    <citation type="submission" date="2018-06" db="EMBL/GenBank/DDBJ databases">
        <title>Sphaerisporangium craniellae sp. nov., isolated from a marine sponge in the South China Sea.</title>
        <authorList>
            <person name="Li L."/>
        </authorList>
    </citation>
    <scope>NUCLEOTIDE SEQUENCE [LARGE SCALE GENOMIC DNA]</scope>
    <source>
        <strain evidence="1 2">CCTCC AA 208026</strain>
    </source>
</reference>
<dbReference type="RefSeq" id="WP_114032908.1">
    <property type="nucleotide sequence ID" value="NZ_QOIL01000025.1"/>
</dbReference>
<proteinExistence type="predicted"/>
<accession>A0A367F226</accession>
<dbReference type="EMBL" id="QOIL01000025">
    <property type="protein sequence ID" value="RCG23999.1"/>
    <property type="molecule type" value="Genomic_DNA"/>
</dbReference>
<evidence type="ECO:0000313" key="2">
    <source>
        <dbReference type="Proteomes" id="UP000253094"/>
    </source>
</evidence>
<dbReference type="Proteomes" id="UP000253094">
    <property type="component" value="Unassembled WGS sequence"/>
</dbReference>
<organism evidence="1 2">
    <name type="scientific">Sphaerisporangium album</name>
    <dbReference type="NCBI Taxonomy" id="509200"/>
    <lineage>
        <taxon>Bacteria</taxon>
        <taxon>Bacillati</taxon>
        <taxon>Actinomycetota</taxon>
        <taxon>Actinomycetes</taxon>
        <taxon>Streptosporangiales</taxon>
        <taxon>Streptosporangiaceae</taxon>
        <taxon>Sphaerisporangium</taxon>
    </lineage>
</organism>
<protein>
    <submittedName>
        <fullName evidence="1">Uncharacterized protein</fullName>
    </submittedName>
</protein>
<gene>
    <name evidence="1" type="ORF">DQ384_33635</name>
</gene>